<reference evidence="8" key="1">
    <citation type="journal article" date="2019" name="Int. J. Syst. Evol. Microbiol.">
        <title>The Global Catalogue of Microorganisms (GCM) 10K type strain sequencing project: providing services to taxonomists for standard genome sequencing and annotation.</title>
        <authorList>
            <consortium name="The Broad Institute Genomics Platform"/>
            <consortium name="The Broad Institute Genome Sequencing Center for Infectious Disease"/>
            <person name="Wu L."/>
            <person name="Ma J."/>
        </authorList>
    </citation>
    <scope>NUCLEOTIDE SEQUENCE [LARGE SCALE GENOMIC DNA]</scope>
    <source>
        <strain evidence="8">JCM 18200</strain>
    </source>
</reference>
<evidence type="ECO:0000256" key="5">
    <source>
        <dbReference type="ARBA" id="ARBA00030782"/>
    </source>
</evidence>
<dbReference type="EC" id="4.6.1.13" evidence="2"/>
<gene>
    <name evidence="7" type="primary">plcA</name>
    <name evidence="7" type="ORF">GCM10023231_01700</name>
</gene>
<name>A0ABP9AFL0_9SPHI</name>
<evidence type="ECO:0000256" key="2">
    <source>
        <dbReference type="ARBA" id="ARBA00012581"/>
    </source>
</evidence>
<evidence type="ECO:0000313" key="8">
    <source>
        <dbReference type="Proteomes" id="UP001501411"/>
    </source>
</evidence>
<dbReference type="CDD" id="cd08586">
    <property type="entry name" value="PI-PLCc_BcPLC_like"/>
    <property type="match status" value="1"/>
</dbReference>
<dbReference type="SUPFAM" id="SSF51695">
    <property type="entry name" value="PLC-like phosphodiesterases"/>
    <property type="match status" value="1"/>
</dbReference>
<organism evidence="7 8">
    <name type="scientific">Olivibacter ginsenosidimutans</name>
    <dbReference type="NCBI Taxonomy" id="1176537"/>
    <lineage>
        <taxon>Bacteria</taxon>
        <taxon>Pseudomonadati</taxon>
        <taxon>Bacteroidota</taxon>
        <taxon>Sphingobacteriia</taxon>
        <taxon>Sphingobacteriales</taxon>
        <taxon>Sphingobacteriaceae</taxon>
        <taxon>Olivibacter</taxon>
    </lineage>
</organism>
<evidence type="ECO:0000259" key="6">
    <source>
        <dbReference type="SMART" id="SM00148"/>
    </source>
</evidence>
<sequence length="327" mass="36866">MKTFIYVISILTAIFMCSSCRKENELLSAQKTTTSNANVMSTAVTIHMENAADWMSYLPDTVSINQLSIPGTHDSGARHEPIGGTAKTQNLSIADQLTAGVRFLDIRCRHYQGAFVIHHGSIYQQLNFDDVLLACKTFLQQHPSETIVMSVKEEYNAEGNTKTFAEEFDRYVEQDPSFWYLEAGIPILGETRGKIVLFRRFSAPEAKGIDASHDWADKATFTITNQNYTLRIQDQYEVSNNDTKFQAVTDLFEEALQGNQDDQTLFVNFTSGYRNVFLGIPNIPDVANAINPKLSAYFDNAIAGRYGIVPMDFVNDEFAWKIIQKNF</sequence>
<dbReference type="RefSeq" id="WP_345229789.1">
    <property type="nucleotide sequence ID" value="NZ_BAABIQ010000002.1"/>
</dbReference>
<evidence type="ECO:0000313" key="7">
    <source>
        <dbReference type="EMBL" id="GAA4778792.1"/>
    </source>
</evidence>
<dbReference type="PROSITE" id="PS50007">
    <property type="entry name" value="PIPLC_X_DOMAIN"/>
    <property type="match status" value="1"/>
</dbReference>
<proteinExistence type="predicted"/>
<keyword evidence="8" id="KW-1185">Reference proteome</keyword>
<dbReference type="PANTHER" id="PTHR13593:SF113">
    <property type="entry name" value="SI:DKEY-266F7.9"/>
    <property type="match status" value="1"/>
</dbReference>
<dbReference type="SMART" id="SM00148">
    <property type="entry name" value="PLCXc"/>
    <property type="match status" value="1"/>
</dbReference>
<comment type="caution">
    <text evidence="7">The sequence shown here is derived from an EMBL/GenBank/DDBJ whole genome shotgun (WGS) entry which is preliminary data.</text>
</comment>
<dbReference type="InterPro" id="IPR017946">
    <property type="entry name" value="PLC-like_Pdiesterase_TIM-brl"/>
</dbReference>
<dbReference type="InterPro" id="IPR051057">
    <property type="entry name" value="PI-PLC_domain"/>
</dbReference>
<evidence type="ECO:0000256" key="3">
    <source>
        <dbReference type="ARBA" id="ARBA00019758"/>
    </source>
</evidence>
<comment type="catalytic activity">
    <reaction evidence="1">
        <text>a 1,2-diacyl-sn-glycero-3-phospho-(1D-myo-inositol) = 1D-myo-inositol 1,2-cyclic phosphate + a 1,2-diacyl-sn-glycerol</text>
        <dbReference type="Rhea" id="RHEA:17093"/>
        <dbReference type="ChEBI" id="CHEBI:17815"/>
        <dbReference type="ChEBI" id="CHEBI:57880"/>
        <dbReference type="ChEBI" id="CHEBI:58484"/>
        <dbReference type="EC" id="4.6.1.13"/>
    </reaction>
</comment>
<protein>
    <recommendedName>
        <fullName evidence="3">1-phosphatidylinositol phosphodiesterase</fullName>
        <ecNumber evidence="2">4.6.1.13</ecNumber>
    </recommendedName>
    <alternativeName>
        <fullName evidence="4">Phosphatidylinositol diacylglycerol-lyase</fullName>
    </alternativeName>
    <alternativeName>
        <fullName evidence="5">Phosphatidylinositol-specific phospholipase C</fullName>
    </alternativeName>
</protein>
<evidence type="ECO:0000256" key="4">
    <source>
        <dbReference type="ARBA" id="ARBA00030474"/>
    </source>
</evidence>
<dbReference type="Proteomes" id="UP001501411">
    <property type="component" value="Unassembled WGS sequence"/>
</dbReference>
<feature type="domain" description="Phosphatidylinositol-specific phospholipase C X" evidence="6">
    <location>
        <begin position="60"/>
        <end position="200"/>
    </location>
</feature>
<dbReference type="PANTHER" id="PTHR13593">
    <property type="match status" value="1"/>
</dbReference>
<dbReference type="EMBL" id="BAABIQ010000002">
    <property type="protein sequence ID" value="GAA4778792.1"/>
    <property type="molecule type" value="Genomic_DNA"/>
</dbReference>
<evidence type="ECO:0000256" key="1">
    <source>
        <dbReference type="ARBA" id="ARBA00001316"/>
    </source>
</evidence>
<dbReference type="Pfam" id="PF00388">
    <property type="entry name" value="PI-PLC-X"/>
    <property type="match status" value="1"/>
</dbReference>
<dbReference type="InterPro" id="IPR000909">
    <property type="entry name" value="PLipase_C_PInositol-sp_X_dom"/>
</dbReference>
<dbReference type="Gene3D" id="3.20.20.190">
    <property type="entry name" value="Phosphatidylinositol (PI) phosphodiesterase"/>
    <property type="match status" value="1"/>
</dbReference>
<accession>A0ABP9AFL0</accession>